<evidence type="ECO:0000256" key="1">
    <source>
        <dbReference type="SAM" id="Phobius"/>
    </source>
</evidence>
<proteinExistence type="predicted"/>
<feature type="transmembrane region" description="Helical" evidence="1">
    <location>
        <begin position="150"/>
        <end position="174"/>
    </location>
</feature>
<dbReference type="EMBL" id="JAKXMK010000016">
    <property type="protein sequence ID" value="MCH6167861.1"/>
    <property type="molecule type" value="Genomic_DNA"/>
</dbReference>
<feature type="transmembrane region" description="Helical" evidence="1">
    <location>
        <begin position="71"/>
        <end position="94"/>
    </location>
</feature>
<feature type="transmembrane region" description="Helical" evidence="1">
    <location>
        <begin position="106"/>
        <end position="130"/>
    </location>
</feature>
<reference evidence="2 3" key="1">
    <citation type="submission" date="2022-03" db="EMBL/GenBank/DDBJ databases">
        <title>Pseudonocardia alaer sp. nov., a novel actinomycete isolated from reed forest soil.</title>
        <authorList>
            <person name="Wang L."/>
        </authorList>
    </citation>
    <scope>NUCLEOTIDE SEQUENCE [LARGE SCALE GENOMIC DNA]</scope>
    <source>
        <strain evidence="2 3">Y-16303</strain>
    </source>
</reference>
<sequence length="232" mass="23240">MRTSDPAGYSAADTTTAIRIGQSPQAWAWTGAAGGLIGVIGLMVTGDLYDAETGAVADNTVLAAAVASRAALVWVNQAVTVITAVCVVVFAAGLRRHLVAQEPAGSLVPGAAAAGLGLTAVALLVGGGIGTELFWALTGPQPFDPDTIGAHVAIYNTTAWLWGGVGLTAGAVAFGGLRHGSVGRGLAVFSVLMALVVAVTQLLPVQYISVLPAGLWMMVAGLVLARAARRSG</sequence>
<name>A0ABS9TH53_9PSEU</name>
<feature type="transmembrane region" description="Helical" evidence="1">
    <location>
        <begin position="26"/>
        <end position="44"/>
    </location>
</feature>
<keyword evidence="3" id="KW-1185">Reference proteome</keyword>
<dbReference type="Proteomes" id="UP001299970">
    <property type="component" value="Unassembled WGS sequence"/>
</dbReference>
<evidence type="ECO:0000313" key="2">
    <source>
        <dbReference type="EMBL" id="MCH6167861.1"/>
    </source>
</evidence>
<keyword evidence="1" id="KW-0812">Transmembrane</keyword>
<evidence type="ECO:0008006" key="4">
    <source>
        <dbReference type="Google" id="ProtNLM"/>
    </source>
</evidence>
<organism evidence="2 3">
    <name type="scientific">Pseudonocardia alaniniphila</name>
    <dbReference type="NCBI Taxonomy" id="75291"/>
    <lineage>
        <taxon>Bacteria</taxon>
        <taxon>Bacillati</taxon>
        <taxon>Actinomycetota</taxon>
        <taxon>Actinomycetes</taxon>
        <taxon>Pseudonocardiales</taxon>
        <taxon>Pseudonocardiaceae</taxon>
        <taxon>Pseudonocardia</taxon>
    </lineage>
</organism>
<dbReference type="RefSeq" id="WP_241038430.1">
    <property type="nucleotide sequence ID" value="NZ_BAAAJF010000012.1"/>
</dbReference>
<accession>A0ABS9TH53</accession>
<gene>
    <name evidence="2" type="ORF">MMF94_19405</name>
</gene>
<feature type="transmembrane region" description="Helical" evidence="1">
    <location>
        <begin position="209"/>
        <end position="228"/>
    </location>
</feature>
<feature type="transmembrane region" description="Helical" evidence="1">
    <location>
        <begin position="186"/>
        <end position="203"/>
    </location>
</feature>
<evidence type="ECO:0000313" key="3">
    <source>
        <dbReference type="Proteomes" id="UP001299970"/>
    </source>
</evidence>
<keyword evidence="1" id="KW-0472">Membrane</keyword>
<protein>
    <recommendedName>
        <fullName evidence="4">DUF4386 family protein</fullName>
    </recommendedName>
</protein>
<comment type="caution">
    <text evidence="2">The sequence shown here is derived from an EMBL/GenBank/DDBJ whole genome shotgun (WGS) entry which is preliminary data.</text>
</comment>
<keyword evidence="1" id="KW-1133">Transmembrane helix</keyword>